<name>A0A9W6II39_9PROT</name>
<sequence>MSAPRWMRALSRRGAILLPHAGSHAVFAGPDRRRRPLARLTPAQMREAETKGWLARSGDGYTLSAAGHVARCHTNRSPMVQQCRLVERPVMRECGRIETVTANALEGPLGKWSGLLGPAECNAAERFLADYHRSSLTQRTTRNWSPTAPRRGEGARRGPDDATLGAIAAKDRVFRVLDALGPQLAKIVEAALIREESLAAMERRFGWGQRSGGTAVKLALGRLAEIYGSG</sequence>
<dbReference type="Proteomes" id="UP001143486">
    <property type="component" value="Unassembled WGS sequence"/>
</dbReference>
<organism evidence="3 4">
    <name type="scientific">Maricaulis virginensis</name>
    <dbReference type="NCBI Taxonomy" id="144022"/>
    <lineage>
        <taxon>Bacteria</taxon>
        <taxon>Pseudomonadati</taxon>
        <taxon>Pseudomonadota</taxon>
        <taxon>Alphaproteobacteria</taxon>
        <taxon>Maricaulales</taxon>
        <taxon>Maricaulaceae</taxon>
        <taxon>Maricaulis</taxon>
    </lineage>
</organism>
<gene>
    <name evidence="3" type="ORF">GCM10017621_01810</name>
</gene>
<accession>A0A9W6II39</accession>
<dbReference type="RefSeq" id="WP_271185072.1">
    <property type="nucleotide sequence ID" value="NZ_BSFE01000001.1"/>
</dbReference>
<reference evidence="3" key="2">
    <citation type="submission" date="2023-01" db="EMBL/GenBank/DDBJ databases">
        <authorList>
            <person name="Sun Q."/>
            <person name="Evtushenko L."/>
        </authorList>
    </citation>
    <scope>NUCLEOTIDE SEQUENCE</scope>
    <source>
        <strain evidence="3">VKM B-1513</strain>
    </source>
</reference>
<evidence type="ECO:0000313" key="4">
    <source>
        <dbReference type="Proteomes" id="UP001143486"/>
    </source>
</evidence>
<keyword evidence="4" id="KW-1185">Reference proteome</keyword>
<dbReference type="AlphaFoldDB" id="A0A9W6II39"/>
<comment type="caution">
    <text evidence="3">The sequence shown here is derived from an EMBL/GenBank/DDBJ whole genome shotgun (WGS) entry which is preliminary data.</text>
</comment>
<feature type="region of interest" description="Disordered" evidence="1">
    <location>
        <begin position="138"/>
        <end position="161"/>
    </location>
</feature>
<dbReference type="Pfam" id="PF20057">
    <property type="entry name" value="DUF6456"/>
    <property type="match status" value="1"/>
</dbReference>
<feature type="compositionally biased region" description="Basic and acidic residues" evidence="1">
    <location>
        <begin position="150"/>
        <end position="160"/>
    </location>
</feature>
<dbReference type="InterPro" id="IPR045599">
    <property type="entry name" value="DUF6456"/>
</dbReference>
<proteinExistence type="predicted"/>
<evidence type="ECO:0000259" key="2">
    <source>
        <dbReference type="Pfam" id="PF20057"/>
    </source>
</evidence>
<reference evidence="3" key="1">
    <citation type="journal article" date="2014" name="Int. J. Syst. Evol. Microbiol.">
        <title>Complete genome sequence of Corynebacterium casei LMG S-19264T (=DSM 44701T), isolated from a smear-ripened cheese.</title>
        <authorList>
            <consortium name="US DOE Joint Genome Institute (JGI-PGF)"/>
            <person name="Walter F."/>
            <person name="Albersmeier A."/>
            <person name="Kalinowski J."/>
            <person name="Ruckert C."/>
        </authorList>
    </citation>
    <scope>NUCLEOTIDE SEQUENCE</scope>
    <source>
        <strain evidence="3">VKM B-1513</strain>
    </source>
</reference>
<protein>
    <recommendedName>
        <fullName evidence="2">DUF6456 domain-containing protein</fullName>
    </recommendedName>
</protein>
<evidence type="ECO:0000313" key="3">
    <source>
        <dbReference type="EMBL" id="GLK50673.1"/>
    </source>
</evidence>
<feature type="domain" description="DUF6456" evidence="2">
    <location>
        <begin position="115"/>
        <end position="228"/>
    </location>
</feature>
<dbReference type="EMBL" id="BSFE01000001">
    <property type="protein sequence ID" value="GLK50673.1"/>
    <property type="molecule type" value="Genomic_DNA"/>
</dbReference>
<evidence type="ECO:0000256" key="1">
    <source>
        <dbReference type="SAM" id="MobiDB-lite"/>
    </source>
</evidence>